<comment type="caution">
    <text evidence="2">The sequence shown here is derived from an EMBL/GenBank/DDBJ whole genome shotgun (WGS) entry which is preliminary data.</text>
</comment>
<name>A0ABU0M6Z4_9HYPH</name>
<sequence>MLDRGIERLFGLNAFDAMSTGGISLASISSQKCGLPRLVPGVTGFLYREQQDAILDDLSRDHPRPIVLVPEIRARLGPTGSPFEKGLAVSDSVPCRPGGNHHRCDDHG</sequence>
<dbReference type="Proteomes" id="UP001223743">
    <property type="component" value="Unassembled WGS sequence"/>
</dbReference>
<evidence type="ECO:0000313" key="2">
    <source>
        <dbReference type="EMBL" id="MDQ0516568.1"/>
    </source>
</evidence>
<accession>A0ABU0M6Z4</accession>
<dbReference type="RefSeq" id="WP_307289791.1">
    <property type="nucleotide sequence ID" value="NZ_JAUSWJ010000001.1"/>
</dbReference>
<evidence type="ECO:0000256" key="1">
    <source>
        <dbReference type="SAM" id="MobiDB-lite"/>
    </source>
</evidence>
<keyword evidence="3" id="KW-1185">Reference proteome</keyword>
<protein>
    <submittedName>
        <fullName evidence="2">Uncharacterized protein</fullName>
    </submittedName>
</protein>
<gene>
    <name evidence="2" type="ORF">QO015_002181</name>
</gene>
<dbReference type="EMBL" id="JAUSWJ010000001">
    <property type="protein sequence ID" value="MDQ0516568.1"/>
    <property type="molecule type" value="Genomic_DNA"/>
</dbReference>
<proteinExistence type="predicted"/>
<evidence type="ECO:0000313" key="3">
    <source>
        <dbReference type="Proteomes" id="UP001223743"/>
    </source>
</evidence>
<organism evidence="2 3">
    <name type="scientific">Kaistia geumhonensis</name>
    <dbReference type="NCBI Taxonomy" id="410839"/>
    <lineage>
        <taxon>Bacteria</taxon>
        <taxon>Pseudomonadati</taxon>
        <taxon>Pseudomonadota</taxon>
        <taxon>Alphaproteobacteria</taxon>
        <taxon>Hyphomicrobiales</taxon>
        <taxon>Kaistiaceae</taxon>
        <taxon>Kaistia</taxon>
    </lineage>
</organism>
<feature type="region of interest" description="Disordered" evidence="1">
    <location>
        <begin position="87"/>
        <end position="108"/>
    </location>
</feature>
<reference evidence="2 3" key="1">
    <citation type="submission" date="2023-07" db="EMBL/GenBank/DDBJ databases">
        <title>Genomic Encyclopedia of Type Strains, Phase IV (KMG-IV): sequencing the most valuable type-strain genomes for metagenomic binning, comparative biology and taxonomic classification.</title>
        <authorList>
            <person name="Goeker M."/>
        </authorList>
    </citation>
    <scope>NUCLEOTIDE SEQUENCE [LARGE SCALE GENOMIC DNA]</scope>
    <source>
        <strain evidence="2 3">B1-1</strain>
    </source>
</reference>